<evidence type="ECO:0000256" key="5">
    <source>
        <dbReference type="ARBA" id="ARBA00022842"/>
    </source>
</evidence>
<gene>
    <name evidence="7" type="ORF">CF386_07900</name>
</gene>
<keyword evidence="4" id="KW-0479">Metal-binding</keyword>
<reference evidence="7 8" key="1">
    <citation type="journal article" date="2016" name="Int. J. Syst. Evol. Microbiol.">
        <title>Paraphotobacterium marinum gen. nov., sp. nov., a member of the family Vibrionaceae, isolated from surface seawater.</title>
        <authorList>
            <person name="Huang Z."/>
            <person name="Dong C."/>
            <person name="Shao Z."/>
        </authorList>
    </citation>
    <scope>NUCLEOTIDE SEQUENCE [LARGE SCALE GENOMIC DNA]</scope>
    <source>
        <strain evidence="7 8">NSCS20N07D</strain>
    </source>
</reference>
<evidence type="ECO:0000256" key="3">
    <source>
        <dbReference type="ARBA" id="ARBA00022679"/>
    </source>
</evidence>
<dbReference type="KEGG" id="pmai:CF386_07900"/>
<dbReference type="Proteomes" id="UP000242175">
    <property type="component" value="Chromosome small"/>
</dbReference>
<comment type="cofactor">
    <cofactor evidence="1">
        <name>Mg(2+)</name>
        <dbReference type="ChEBI" id="CHEBI:18420"/>
    </cofactor>
</comment>
<dbReference type="InterPro" id="IPR000092">
    <property type="entry name" value="Polyprenyl_synt"/>
</dbReference>
<dbReference type="AlphaFoldDB" id="A0A220VFL8"/>
<evidence type="ECO:0000256" key="1">
    <source>
        <dbReference type="ARBA" id="ARBA00001946"/>
    </source>
</evidence>
<evidence type="ECO:0000256" key="6">
    <source>
        <dbReference type="RuleBase" id="RU004466"/>
    </source>
</evidence>
<dbReference type="InterPro" id="IPR008949">
    <property type="entry name" value="Isoprenoid_synthase_dom_sf"/>
</dbReference>
<keyword evidence="3 6" id="KW-0808">Transferase</keyword>
<dbReference type="GO" id="GO:0008299">
    <property type="term" value="P:isoprenoid biosynthetic process"/>
    <property type="evidence" value="ECO:0007669"/>
    <property type="project" value="InterPro"/>
</dbReference>
<proteinExistence type="inferred from homology"/>
<dbReference type="Gene3D" id="1.10.600.10">
    <property type="entry name" value="Farnesyl Diphosphate Synthase"/>
    <property type="match status" value="1"/>
</dbReference>
<dbReference type="GO" id="GO:0004659">
    <property type="term" value="F:prenyltransferase activity"/>
    <property type="evidence" value="ECO:0007669"/>
    <property type="project" value="InterPro"/>
</dbReference>
<name>A0A220VFL8_9GAMM</name>
<dbReference type="PANTHER" id="PTHR12001:SF69">
    <property type="entry name" value="ALL TRANS-POLYPRENYL-DIPHOSPHATE SYNTHASE PDSS1"/>
    <property type="match status" value="1"/>
</dbReference>
<comment type="similarity">
    <text evidence="2 6">Belongs to the FPP/GGPP synthase family.</text>
</comment>
<evidence type="ECO:0000256" key="2">
    <source>
        <dbReference type="ARBA" id="ARBA00006706"/>
    </source>
</evidence>
<evidence type="ECO:0000313" key="8">
    <source>
        <dbReference type="Proteomes" id="UP000242175"/>
    </source>
</evidence>
<dbReference type="Pfam" id="PF00348">
    <property type="entry name" value="polyprenyl_synt"/>
    <property type="match status" value="1"/>
</dbReference>
<dbReference type="GO" id="GO:0046872">
    <property type="term" value="F:metal ion binding"/>
    <property type="evidence" value="ECO:0007669"/>
    <property type="project" value="UniProtKB-KW"/>
</dbReference>
<protein>
    <recommendedName>
        <fullName evidence="9">Polyprenyl synthetase</fullName>
    </recommendedName>
</protein>
<dbReference type="PANTHER" id="PTHR12001">
    <property type="entry name" value="GERANYLGERANYL PYROPHOSPHATE SYNTHASE"/>
    <property type="match status" value="1"/>
</dbReference>
<accession>A0A220VFL8</accession>
<evidence type="ECO:0008006" key="9">
    <source>
        <dbReference type="Google" id="ProtNLM"/>
    </source>
</evidence>
<sequence>MMRNLASHKKKSSTLGIYDFDKLFIEHLLDNCNAAGEQVLSAIEYHFRSVGSLKRAHLCFKIAKNLEINDKDSLLIAAAIESLHNASLIHDDIQDESVTRRNKPTLWLKLDQNQAMCVGDALISASFALIAQIESSKVHILIQKMNHRVLQSIKGQTADIQNKSIGSIENYMQIAFEKSVPLFLLSAELPCLYKNNFDHKFALKALKNFAISYQLFDDIQDQIVDKRKGDLNIVNLLSDNLCKQNKYSEQESTQLSIKKVHAEIEHLLFVSQFYLSFVDKILSIPILELIDYLKKDIKHKLYE</sequence>
<dbReference type="RefSeq" id="WP_089073890.1">
    <property type="nucleotide sequence ID" value="NZ_CBCSAM010000006.1"/>
</dbReference>
<evidence type="ECO:0000256" key="4">
    <source>
        <dbReference type="ARBA" id="ARBA00022723"/>
    </source>
</evidence>
<dbReference type="OrthoDB" id="9805316at2"/>
<evidence type="ECO:0000313" key="7">
    <source>
        <dbReference type="EMBL" id="ASK78982.1"/>
    </source>
</evidence>
<keyword evidence="8" id="KW-1185">Reference proteome</keyword>
<dbReference type="SUPFAM" id="SSF48576">
    <property type="entry name" value="Terpenoid synthases"/>
    <property type="match status" value="1"/>
</dbReference>
<dbReference type="EMBL" id="CP022356">
    <property type="protein sequence ID" value="ASK78982.1"/>
    <property type="molecule type" value="Genomic_DNA"/>
</dbReference>
<keyword evidence="5" id="KW-0460">Magnesium</keyword>
<organism evidence="7 8">
    <name type="scientific">Paraphotobacterium marinum</name>
    <dbReference type="NCBI Taxonomy" id="1755811"/>
    <lineage>
        <taxon>Bacteria</taxon>
        <taxon>Pseudomonadati</taxon>
        <taxon>Pseudomonadota</taxon>
        <taxon>Gammaproteobacteria</taxon>
        <taxon>Vibrionales</taxon>
        <taxon>Vibrionaceae</taxon>
        <taxon>Paraphotobacterium</taxon>
    </lineage>
</organism>